<evidence type="ECO:0000313" key="3">
    <source>
        <dbReference type="Proteomes" id="UP000018851"/>
    </source>
</evidence>
<protein>
    <submittedName>
        <fullName evidence="2">Uncharacterized protein</fullName>
    </submittedName>
</protein>
<gene>
    <name evidence="2" type="ORF">NX02_p0810</name>
</gene>
<sequence length="64" mass="6796">MIVRGASCTPARRPGHSKHFSQPAVLPSGKIRAAHAQAGPSAPRMRSTFEDCAATAEPDWIIAK</sequence>
<organism evidence="2 3">
    <name type="scientific">Sphingomonas sanxanigenens DSM 19645 = NX02</name>
    <dbReference type="NCBI Taxonomy" id="1123269"/>
    <lineage>
        <taxon>Bacteria</taxon>
        <taxon>Pseudomonadati</taxon>
        <taxon>Pseudomonadota</taxon>
        <taxon>Alphaproteobacteria</taxon>
        <taxon>Sphingomonadales</taxon>
        <taxon>Sphingomonadaceae</taxon>
        <taxon>Sphingomonas</taxon>
    </lineage>
</organism>
<geneLocation type="plasmid" evidence="2 3">
    <name>pNXO2</name>
</geneLocation>
<feature type="region of interest" description="Disordered" evidence="1">
    <location>
        <begin position="1"/>
        <end position="24"/>
    </location>
</feature>
<keyword evidence="2" id="KW-0614">Plasmid</keyword>
<name>A0A0F7JVU5_9SPHN</name>
<dbReference type="AlphaFoldDB" id="A0A0F7JVU5"/>
<keyword evidence="3" id="KW-1185">Reference proteome</keyword>
<dbReference type="Proteomes" id="UP000018851">
    <property type="component" value="Plasmid pNXO2"/>
</dbReference>
<dbReference type="EMBL" id="CP011450">
    <property type="protein sequence ID" value="AKH18803.1"/>
    <property type="molecule type" value="Genomic_DNA"/>
</dbReference>
<evidence type="ECO:0000256" key="1">
    <source>
        <dbReference type="SAM" id="MobiDB-lite"/>
    </source>
</evidence>
<proteinExistence type="predicted"/>
<evidence type="ECO:0000313" key="2">
    <source>
        <dbReference type="EMBL" id="AKH18803.1"/>
    </source>
</evidence>
<reference evidence="2 3" key="1">
    <citation type="submission" date="2015-05" db="EMBL/GenBank/DDBJ databases">
        <title>Plasmid of Sphingomonas sanxanigenens NX02.</title>
        <authorList>
            <person name="Huang H."/>
            <person name="Ma T."/>
        </authorList>
    </citation>
    <scope>NUCLEOTIDE SEQUENCE [LARGE SCALE GENOMIC DNA]</scope>
    <source>
        <strain evidence="2 3">NX02</strain>
        <plasmid evidence="3">Plasmid pNXO2</plasmid>
    </source>
</reference>
<accession>A0A0F7JVU5</accession>
<dbReference type="KEGG" id="ssan:NX02_p0810"/>